<keyword evidence="1" id="KW-1133">Transmembrane helix</keyword>
<reference evidence="3" key="1">
    <citation type="journal article" date="2019" name="Int. J. Syst. Evol. Microbiol.">
        <title>The Global Catalogue of Microorganisms (GCM) 10K type strain sequencing project: providing services to taxonomists for standard genome sequencing and annotation.</title>
        <authorList>
            <consortium name="The Broad Institute Genomics Platform"/>
            <consortium name="The Broad Institute Genome Sequencing Center for Infectious Disease"/>
            <person name="Wu L."/>
            <person name="Ma J."/>
        </authorList>
    </citation>
    <scope>NUCLEOTIDE SEQUENCE [LARGE SCALE GENOMIC DNA]</scope>
    <source>
        <strain evidence="3">CCUG 49339</strain>
    </source>
</reference>
<dbReference type="Proteomes" id="UP001597214">
    <property type="component" value="Unassembled WGS sequence"/>
</dbReference>
<name>A0ABW4LSL8_9BACI</name>
<keyword evidence="3" id="KW-1185">Reference proteome</keyword>
<organism evidence="2 3">
    <name type="scientific">Bacillus salitolerans</name>
    <dbReference type="NCBI Taxonomy" id="1437434"/>
    <lineage>
        <taxon>Bacteria</taxon>
        <taxon>Bacillati</taxon>
        <taxon>Bacillota</taxon>
        <taxon>Bacilli</taxon>
        <taxon>Bacillales</taxon>
        <taxon>Bacillaceae</taxon>
        <taxon>Bacillus</taxon>
    </lineage>
</organism>
<accession>A0ABW4LSL8</accession>
<comment type="caution">
    <text evidence="2">The sequence shown here is derived from an EMBL/GenBank/DDBJ whole genome shotgun (WGS) entry which is preliminary data.</text>
</comment>
<keyword evidence="1" id="KW-0472">Membrane</keyword>
<keyword evidence="1" id="KW-0812">Transmembrane</keyword>
<sequence>MYLRLIAIVAILCITIGFLSFIVALFTQSYDFGFSIILFAIGLVFFFVAKIVKGRQG</sequence>
<feature type="transmembrane region" description="Helical" evidence="1">
    <location>
        <begin position="32"/>
        <end position="52"/>
    </location>
</feature>
<evidence type="ECO:0000313" key="2">
    <source>
        <dbReference type="EMBL" id="MFD1738063.1"/>
    </source>
</evidence>
<feature type="transmembrane region" description="Helical" evidence="1">
    <location>
        <begin position="5"/>
        <end position="26"/>
    </location>
</feature>
<evidence type="ECO:0000256" key="1">
    <source>
        <dbReference type="SAM" id="Phobius"/>
    </source>
</evidence>
<dbReference type="EMBL" id="JBHUEM010000028">
    <property type="protein sequence ID" value="MFD1738063.1"/>
    <property type="molecule type" value="Genomic_DNA"/>
</dbReference>
<dbReference type="RefSeq" id="WP_377929278.1">
    <property type="nucleotide sequence ID" value="NZ_JBHUEM010000028.1"/>
</dbReference>
<evidence type="ECO:0008006" key="4">
    <source>
        <dbReference type="Google" id="ProtNLM"/>
    </source>
</evidence>
<evidence type="ECO:0000313" key="3">
    <source>
        <dbReference type="Proteomes" id="UP001597214"/>
    </source>
</evidence>
<proteinExistence type="predicted"/>
<protein>
    <recommendedName>
        <fullName evidence="4">DUF5325 family protein</fullName>
    </recommendedName>
</protein>
<gene>
    <name evidence="2" type="ORF">ACFSCX_16125</name>
</gene>